<name>A0A3G5AFN8_9VIRU</name>
<gene>
    <name evidence="1" type="ORF">Satyrvirus15_1</name>
</gene>
<reference evidence="1" key="1">
    <citation type="submission" date="2018-10" db="EMBL/GenBank/DDBJ databases">
        <title>Hidden diversity of soil giant viruses.</title>
        <authorList>
            <person name="Schulz F."/>
            <person name="Alteio L."/>
            <person name="Goudeau D."/>
            <person name="Ryan E.M."/>
            <person name="Malmstrom R.R."/>
            <person name="Blanchard J."/>
            <person name="Woyke T."/>
        </authorList>
    </citation>
    <scope>NUCLEOTIDE SEQUENCE</scope>
    <source>
        <strain evidence="1">SAV1</strain>
    </source>
</reference>
<evidence type="ECO:0000313" key="1">
    <source>
        <dbReference type="EMBL" id="AYV85404.1"/>
    </source>
</evidence>
<protein>
    <submittedName>
        <fullName evidence="1">Uncharacterized protein</fullName>
    </submittedName>
</protein>
<organism evidence="1">
    <name type="scientific">Satyrvirus sp</name>
    <dbReference type="NCBI Taxonomy" id="2487771"/>
    <lineage>
        <taxon>Viruses</taxon>
        <taxon>Varidnaviria</taxon>
        <taxon>Bamfordvirae</taxon>
        <taxon>Nucleocytoviricota</taxon>
        <taxon>Megaviricetes</taxon>
        <taxon>Imitervirales</taxon>
        <taxon>Mimiviridae</taxon>
        <taxon>Megamimivirinae</taxon>
    </lineage>
</organism>
<sequence>MSKEHCNISSDYLSPKEFNDIERRILSDDTSLKDIMDGDKKYLDSVDVTYDQIADKMETIIRKFFLYRDSKKYEWQRKTATCRMGDEYRSKLLKQHGGGGINIKNKFFMSCTTKSVQNQLLDSEHHGNEYDSTNFTITNLRNDLTIKFNTLLIHMIRQHHFFGSPGSSYRLDPSSIIYVLLIKNSKTCLQWYSLGHASFTLPCSKTKVINIMSRYALKVYDDTHYTALLFPACTAIPDDDDDKILKAYELGLEKNLSWKDVRKLVYDKHNNQLPFAQIDKLRIDKECIKIQRYEKSGVIEGLYLYLFPKRMYQMKVFIENIECDIPHCNNCMFYARQQ</sequence>
<proteinExistence type="predicted"/>
<accession>A0A3G5AFN8</accession>
<dbReference type="EMBL" id="MK072451">
    <property type="protein sequence ID" value="AYV85404.1"/>
    <property type="molecule type" value="Genomic_DNA"/>
</dbReference>